<organism evidence="2 3">
    <name type="scientific">Acaromyces ingoldii</name>
    <dbReference type="NCBI Taxonomy" id="215250"/>
    <lineage>
        <taxon>Eukaryota</taxon>
        <taxon>Fungi</taxon>
        <taxon>Dikarya</taxon>
        <taxon>Basidiomycota</taxon>
        <taxon>Ustilaginomycotina</taxon>
        <taxon>Exobasidiomycetes</taxon>
        <taxon>Exobasidiales</taxon>
        <taxon>Cryptobasidiaceae</taxon>
        <taxon>Acaromyces</taxon>
    </lineage>
</organism>
<evidence type="ECO:0000256" key="1">
    <source>
        <dbReference type="SAM" id="MobiDB-lite"/>
    </source>
</evidence>
<reference evidence="2 3" key="1">
    <citation type="journal article" date="2018" name="Mol. Biol. Evol.">
        <title>Broad Genomic Sampling Reveals a Smut Pathogenic Ancestry of the Fungal Clade Ustilaginomycotina.</title>
        <authorList>
            <person name="Kijpornyongpan T."/>
            <person name="Mondo S.J."/>
            <person name="Barry K."/>
            <person name="Sandor L."/>
            <person name="Lee J."/>
            <person name="Lipzen A."/>
            <person name="Pangilinan J."/>
            <person name="LaButti K."/>
            <person name="Hainaut M."/>
            <person name="Henrissat B."/>
            <person name="Grigoriev I.V."/>
            <person name="Spatafora J.W."/>
            <person name="Aime M.C."/>
        </authorList>
    </citation>
    <scope>NUCLEOTIDE SEQUENCE [LARGE SCALE GENOMIC DNA]</scope>
    <source>
        <strain evidence="2 3">MCA 4198</strain>
    </source>
</reference>
<feature type="region of interest" description="Disordered" evidence="1">
    <location>
        <begin position="15"/>
        <end position="63"/>
    </location>
</feature>
<accession>A0A316YY70</accession>
<dbReference type="AlphaFoldDB" id="A0A316YY70"/>
<evidence type="ECO:0000313" key="3">
    <source>
        <dbReference type="Proteomes" id="UP000245768"/>
    </source>
</evidence>
<keyword evidence="3" id="KW-1185">Reference proteome</keyword>
<dbReference type="EMBL" id="KZ819634">
    <property type="protein sequence ID" value="PWN94131.1"/>
    <property type="molecule type" value="Genomic_DNA"/>
</dbReference>
<dbReference type="Proteomes" id="UP000245768">
    <property type="component" value="Unassembled WGS sequence"/>
</dbReference>
<dbReference type="InParanoid" id="A0A316YY70"/>
<feature type="compositionally biased region" description="Acidic residues" evidence="1">
    <location>
        <begin position="22"/>
        <end position="32"/>
    </location>
</feature>
<proteinExistence type="predicted"/>
<dbReference type="RefSeq" id="XP_025381329.1">
    <property type="nucleotide sequence ID" value="XM_025520759.1"/>
</dbReference>
<sequence length="554" mass="63136">MMSSEKVIFFRKKSQIKAEKAGDEDEDEEDDTSSSGSSLISDEDREERDERGEQGSVQAQGRCRLREHIRETLRKAQGVKQTFSLTLVLAHTILDELGESNGRQGDWTALVSCLKALQKGFETSLNGSSGPKRQVLKSSIERLRTRLEVLFEDPATQSRDYKSSLRRDQARALNVCHQLHRKHWRDAQRSRLELRRRRKWLMGDECLRTSIEAKVFDPTLTIICLGVMVVPSTATEDENEDTLEENEMLGKFSNDMPHTLALGWDDIEQLTICGDDRTWYMCLSELAMHLRNVRQLHFRTHAGTDTSNDYLVLPPTTACMRSLVDVDIDRVRNCQSRNLSFQLGLESLGLKDVLEQKDRVECRNKALPSLRALCVIRSCQELPLESRTELFRLYPKHINALVKATYVCVSCQKIVSPSDGEVASMVARGDLDELVGPNRFLLADWREKKLAALESSRILPPLYEGFHFVPKRQRHMRTSSLDHDDAKHVVGAMAQSKANGKPVLFLAGRGHWLVGEPSHWADWRFCRRCALAHLNSDAIDRQGPHECRCLICRS</sequence>
<evidence type="ECO:0000313" key="2">
    <source>
        <dbReference type="EMBL" id="PWN94131.1"/>
    </source>
</evidence>
<dbReference type="GeneID" id="37042675"/>
<name>A0A316YY70_9BASI</name>
<protein>
    <submittedName>
        <fullName evidence="2">Uncharacterized protein</fullName>
    </submittedName>
</protein>
<gene>
    <name evidence="2" type="ORF">FA10DRAFT_264707</name>
</gene>